<feature type="transmembrane region" description="Helical" evidence="1">
    <location>
        <begin position="274"/>
        <end position="294"/>
    </location>
</feature>
<organism evidence="2 3">
    <name type="scientific">Candidatus Enterenecus faecium</name>
    <dbReference type="NCBI Taxonomy" id="2840780"/>
    <lineage>
        <taxon>Bacteria</taxon>
        <taxon>Bacillati</taxon>
        <taxon>Bacillota</taxon>
        <taxon>Clostridia</taxon>
        <taxon>Eubacteriales</taxon>
        <taxon>Candidatus Enterenecus</taxon>
    </lineage>
</organism>
<name>A0A9D0YS01_9FIRM</name>
<dbReference type="Proteomes" id="UP000886879">
    <property type="component" value="Unassembled WGS sequence"/>
</dbReference>
<feature type="transmembrane region" description="Helical" evidence="1">
    <location>
        <begin position="195"/>
        <end position="211"/>
    </location>
</feature>
<keyword evidence="1" id="KW-0812">Transmembrane</keyword>
<protein>
    <submittedName>
        <fullName evidence="2">Uncharacterized protein</fullName>
    </submittedName>
</protein>
<evidence type="ECO:0000313" key="2">
    <source>
        <dbReference type="EMBL" id="HIQ60700.1"/>
    </source>
</evidence>
<gene>
    <name evidence="2" type="ORF">IAD31_03770</name>
</gene>
<keyword evidence="1" id="KW-1133">Transmembrane helix</keyword>
<keyword evidence="1" id="KW-0472">Membrane</keyword>
<comment type="caution">
    <text evidence="2">The sequence shown here is derived from an EMBL/GenBank/DDBJ whole genome shotgun (WGS) entry which is preliminary data.</text>
</comment>
<dbReference type="EMBL" id="DVFO01000036">
    <property type="protein sequence ID" value="HIQ60700.1"/>
    <property type="molecule type" value="Genomic_DNA"/>
</dbReference>
<feature type="transmembrane region" description="Helical" evidence="1">
    <location>
        <begin position="223"/>
        <end position="245"/>
    </location>
</feature>
<feature type="transmembrane region" description="Helical" evidence="1">
    <location>
        <begin position="168"/>
        <end position="189"/>
    </location>
</feature>
<reference evidence="2" key="2">
    <citation type="journal article" date="2021" name="PeerJ">
        <title>Extensive microbial diversity within the chicken gut microbiome revealed by metagenomics and culture.</title>
        <authorList>
            <person name="Gilroy R."/>
            <person name="Ravi A."/>
            <person name="Getino M."/>
            <person name="Pursley I."/>
            <person name="Horton D.L."/>
            <person name="Alikhan N.F."/>
            <person name="Baker D."/>
            <person name="Gharbi K."/>
            <person name="Hall N."/>
            <person name="Watson M."/>
            <person name="Adriaenssens E.M."/>
            <person name="Foster-Nyarko E."/>
            <person name="Jarju S."/>
            <person name="Secka A."/>
            <person name="Antonio M."/>
            <person name="Oren A."/>
            <person name="Chaudhuri R.R."/>
            <person name="La Ragione R."/>
            <person name="Hildebrand F."/>
            <person name="Pallen M.J."/>
        </authorList>
    </citation>
    <scope>NUCLEOTIDE SEQUENCE</scope>
    <source>
        <strain evidence="2">ChiGjej2B2-12916</strain>
    </source>
</reference>
<sequence length="317" mass="34778">MNKKISNAYAGFAQRLGLQMDDSGGLYGQRGGYAWTIFATDPRYPYQLLVTTPVHRTAGPLSKEEVRQFKREHKEIFLLHQRQNAISITVRVKGSKGADRLEAAMNALTELLRTQSFRPCCQNCGQELPVEGYFVSGGYMQVCDSCAQALKQSHNTAQTQRAQKSENVAGGIVGSLIGSLLGVLCIVLLSQLGVVAALSGLIMAVCTLKGYEMLGGKLSNRGIVISIVVMIVMTFVGDRIDWAILVSQQLEMPLPMAFQAVPVLLAEEIIVPSAYWTNLVLLYVFMLGGAVPTIRSSIRNRRFVNLVYRLGHPPVEL</sequence>
<dbReference type="AlphaFoldDB" id="A0A9D0YS01"/>
<proteinExistence type="predicted"/>
<evidence type="ECO:0000256" key="1">
    <source>
        <dbReference type="SAM" id="Phobius"/>
    </source>
</evidence>
<accession>A0A9D0YS01</accession>
<evidence type="ECO:0000313" key="3">
    <source>
        <dbReference type="Proteomes" id="UP000886879"/>
    </source>
</evidence>
<reference evidence="2" key="1">
    <citation type="submission" date="2020-10" db="EMBL/GenBank/DDBJ databases">
        <authorList>
            <person name="Gilroy R."/>
        </authorList>
    </citation>
    <scope>NUCLEOTIDE SEQUENCE</scope>
    <source>
        <strain evidence="2">ChiGjej2B2-12916</strain>
    </source>
</reference>